<dbReference type="RefSeq" id="WP_349544388.1">
    <property type="nucleotide sequence ID" value="NZ_JAOALG010000002.1"/>
</dbReference>
<evidence type="ECO:0000256" key="1">
    <source>
        <dbReference type="SAM" id="Phobius"/>
    </source>
</evidence>
<gene>
    <name evidence="2" type="ORF">N0A02_24255</name>
</gene>
<dbReference type="InterPro" id="IPR048200">
    <property type="entry name" value="HrpD5-like"/>
</dbReference>
<accession>A0ABV1LTA7</accession>
<feature type="transmembrane region" description="Helical" evidence="1">
    <location>
        <begin position="139"/>
        <end position="160"/>
    </location>
</feature>
<evidence type="ECO:0000313" key="3">
    <source>
        <dbReference type="Proteomes" id="UP001469089"/>
    </source>
</evidence>
<proteinExistence type="predicted"/>
<protein>
    <submittedName>
        <fullName evidence="2">Secretion protein SctD</fullName>
    </submittedName>
</protein>
<evidence type="ECO:0000313" key="2">
    <source>
        <dbReference type="EMBL" id="MEQ5842567.1"/>
    </source>
</evidence>
<keyword evidence="1" id="KW-1133">Transmembrane helix</keyword>
<comment type="caution">
    <text evidence="2">The sequence shown here is derived from an EMBL/GenBank/DDBJ whole genome shotgun (WGS) entry which is preliminary data.</text>
</comment>
<keyword evidence="1" id="KW-0472">Membrane</keyword>
<reference evidence="2 3" key="1">
    <citation type="journal article" date="2024" name="Chem. Sci.">
        <title>Discovery of a lagriamide polyketide by integrated genome mining, isotopic labeling, and untargeted metabolomics.</title>
        <authorList>
            <person name="Fergusson C.H."/>
            <person name="Saulog J."/>
            <person name="Paulo B.S."/>
            <person name="Wilson D.M."/>
            <person name="Liu D.Y."/>
            <person name="Morehouse N.J."/>
            <person name="Waterworth S."/>
            <person name="Barkei J."/>
            <person name="Gray C.A."/>
            <person name="Kwan J.C."/>
            <person name="Eustaquio A.S."/>
            <person name="Linington R.G."/>
        </authorList>
    </citation>
    <scope>NUCLEOTIDE SEQUENCE [LARGE SCALE GENOMIC DNA]</scope>
    <source>
        <strain evidence="2 3">RL17-338-BIF-B</strain>
    </source>
</reference>
<organism evidence="2 3">
    <name type="scientific">Paraburkholderia acidicola</name>
    <dbReference type="NCBI Taxonomy" id="1912599"/>
    <lineage>
        <taxon>Bacteria</taxon>
        <taxon>Pseudomonadati</taxon>
        <taxon>Pseudomonadota</taxon>
        <taxon>Betaproteobacteria</taxon>
        <taxon>Burkholderiales</taxon>
        <taxon>Burkholderiaceae</taxon>
        <taxon>Paraburkholderia</taxon>
    </lineage>
</organism>
<dbReference type="EMBL" id="JAOALG010000002">
    <property type="protein sequence ID" value="MEQ5842567.1"/>
    <property type="molecule type" value="Genomic_DNA"/>
</dbReference>
<keyword evidence="1" id="KW-0812">Transmembrane</keyword>
<name>A0ABV1LTA7_9BURK</name>
<dbReference type="NCBIfam" id="NF041525">
    <property type="entry name" value="HrpD5"/>
    <property type="match status" value="1"/>
</dbReference>
<sequence>MKALRVLTGTHAGAQIRLTVGTYLLSAGADADICISDWQVDALSLTLGEDGVTRVRLDGAEEVLIADFIAVPYGDVVFCVGPDDAHWPRDLDLLAGLWKTAEPDLPEEEAVAAGTANDDAEPPMSTAASRTKALRTAGVALACTALIGGLLTAGVMMAGAQSTEAATVRFDAAELSKQMTEALHRAGLKELTATPRGTNVVVSGIVTNSDGSDTARRIMDTLARGKTLREYDVAQQDIDNIQQSLGNAGARVEYKGNGVFRVSGTVQSLKKFQQLLANVKPDLDENVKRLDVDVKETRSPVPDIRYAEVVSVGSVHYIETPDGTKHLLDTTSTGKESE</sequence>
<dbReference type="Proteomes" id="UP001469089">
    <property type="component" value="Unassembled WGS sequence"/>
</dbReference>
<keyword evidence="3" id="KW-1185">Reference proteome</keyword>